<gene>
    <name evidence="2" type="ordered locus">Os03g0840050</name>
    <name evidence="2" type="ORF">OSNPB_030840050</name>
</gene>
<dbReference type="Proteomes" id="UP000059680">
    <property type="component" value="Chromosome 3"/>
</dbReference>
<protein>
    <submittedName>
        <fullName evidence="2">Os03g0840050 protein</fullName>
    </submittedName>
</protein>
<reference evidence="2 3" key="2">
    <citation type="journal article" date="2013" name="Plant Cell Physiol.">
        <title>Rice Annotation Project Database (RAP-DB): an integrative and interactive database for rice genomics.</title>
        <authorList>
            <person name="Sakai H."/>
            <person name="Lee S.S."/>
            <person name="Tanaka T."/>
            <person name="Numa H."/>
            <person name="Kim J."/>
            <person name="Kawahara Y."/>
            <person name="Wakimoto H."/>
            <person name="Yang C.C."/>
            <person name="Iwamoto M."/>
            <person name="Abe T."/>
            <person name="Yamada Y."/>
            <person name="Muto A."/>
            <person name="Inokuchi H."/>
            <person name="Ikemura T."/>
            <person name="Matsumoto T."/>
            <person name="Sasaki T."/>
            <person name="Itoh T."/>
        </authorList>
    </citation>
    <scope>NUCLEOTIDE SEQUENCE [LARGE SCALE GENOMIC DNA]</scope>
    <source>
        <strain evidence="3">cv. Nipponbare</strain>
    </source>
</reference>
<evidence type="ECO:0000313" key="2">
    <source>
        <dbReference type="EMBL" id="BAS87290.1"/>
    </source>
</evidence>
<evidence type="ECO:0000313" key="3">
    <source>
        <dbReference type="Proteomes" id="UP000059680"/>
    </source>
</evidence>
<feature type="compositionally biased region" description="Basic and acidic residues" evidence="1">
    <location>
        <begin position="1"/>
        <end position="30"/>
    </location>
</feature>
<sequence length="107" mass="11571">MAESHGRGLDGDGRRERCAADGGQREREWRPPSAADDVDVDLGILGDSLLSPIPFYRPGRSVPATATATATAPSLRGVQVIASRAEERAQRHRLAGRSRAGPRPFRR</sequence>
<reference evidence="3" key="1">
    <citation type="journal article" date="2005" name="Nature">
        <title>The map-based sequence of the rice genome.</title>
        <authorList>
            <consortium name="International rice genome sequencing project (IRGSP)"/>
            <person name="Matsumoto T."/>
            <person name="Wu J."/>
            <person name="Kanamori H."/>
            <person name="Katayose Y."/>
            <person name="Fujisawa M."/>
            <person name="Namiki N."/>
            <person name="Mizuno H."/>
            <person name="Yamamoto K."/>
            <person name="Antonio B.A."/>
            <person name="Baba T."/>
            <person name="Sakata K."/>
            <person name="Nagamura Y."/>
            <person name="Aoki H."/>
            <person name="Arikawa K."/>
            <person name="Arita K."/>
            <person name="Bito T."/>
            <person name="Chiden Y."/>
            <person name="Fujitsuka N."/>
            <person name="Fukunaka R."/>
            <person name="Hamada M."/>
            <person name="Harada C."/>
            <person name="Hayashi A."/>
            <person name="Hijishita S."/>
            <person name="Honda M."/>
            <person name="Hosokawa S."/>
            <person name="Ichikawa Y."/>
            <person name="Idonuma A."/>
            <person name="Iijima M."/>
            <person name="Ikeda M."/>
            <person name="Ikeno M."/>
            <person name="Ito K."/>
            <person name="Ito S."/>
            <person name="Ito T."/>
            <person name="Ito Y."/>
            <person name="Ito Y."/>
            <person name="Iwabuchi A."/>
            <person name="Kamiya K."/>
            <person name="Karasawa W."/>
            <person name="Kurita K."/>
            <person name="Katagiri S."/>
            <person name="Kikuta A."/>
            <person name="Kobayashi H."/>
            <person name="Kobayashi N."/>
            <person name="Machita K."/>
            <person name="Maehara T."/>
            <person name="Masukawa M."/>
            <person name="Mizubayashi T."/>
            <person name="Mukai Y."/>
            <person name="Nagasaki H."/>
            <person name="Nagata Y."/>
            <person name="Naito S."/>
            <person name="Nakashima M."/>
            <person name="Nakama Y."/>
            <person name="Nakamichi Y."/>
            <person name="Nakamura M."/>
            <person name="Meguro A."/>
            <person name="Negishi M."/>
            <person name="Ohta I."/>
            <person name="Ohta T."/>
            <person name="Okamoto M."/>
            <person name="Ono N."/>
            <person name="Saji S."/>
            <person name="Sakaguchi M."/>
            <person name="Sakai K."/>
            <person name="Shibata M."/>
            <person name="Shimokawa T."/>
            <person name="Song J."/>
            <person name="Takazaki Y."/>
            <person name="Terasawa K."/>
            <person name="Tsugane M."/>
            <person name="Tsuji K."/>
            <person name="Ueda S."/>
            <person name="Waki K."/>
            <person name="Yamagata H."/>
            <person name="Yamamoto M."/>
            <person name="Yamamoto S."/>
            <person name="Yamane H."/>
            <person name="Yoshiki S."/>
            <person name="Yoshihara R."/>
            <person name="Yukawa K."/>
            <person name="Zhong H."/>
            <person name="Yano M."/>
            <person name="Yuan Q."/>
            <person name="Ouyang S."/>
            <person name="Liu J."/>
            <person name="Jones K.M."/>
            <person name="Gansberger K."/>
            <person name="Moffat K."/>
            <person name="Hill J."/>
            <person name="Bera J."/>
            <person name="Fadrosh D."/>
            <person name="Jin S."/>
            <person name="Johri S."/>
            <person name="Kim M."/>
            <person name="Overton L."/>
            <person name="Reardon M."/>
            <person name="Tsitrin T."/>
            <person name="Vuong H."/>
            <person name="Weaver B."/>
            <person name="Ciecko A."/>
            <person name="Tallon L."/>
            <person name="Jackson J."/>
            <person name="Pai G."/>
            <person name="Aken S.V."/>
            <person name="Utterback T."/>
            <person name="Reidmuller S."/>
            <person name="Feldblyum T."/>
            <person name="Hsiao J."/>
            <person name="Zismann V."/>
            <person name="Iobst S."/>
            <person name="de Vazeille A.R."/>
            <person name="Buell C.R."/>
            <person name="Ying K."/>
            <person name="Li Y."/>
            <person name="Lu T."/>
            <person name="Huang Y."/>
            <person name="Zhao Q."/>
            <person name="Feng Q."/>
            <person name="Zhang L."/>
            <person name="Zhu J."/>
            <person name="Weng Q."/>
            <person name="Mu J."/>
            <person name="Lu Y."/>
            <person name="Fan D."/>
            <person name="Liu Y."/>
            <person name="Guan J."/>
            <person name="Zhang Y."/>
            <person name="Yu S."/>
            <person name="Liu X."/>
            <person name="Zhang Y."/>
            <person name="Hong G."/>
            <person name="Han B."/>
            <person name="Choisne N."/>
            <person name="Demange N."/>
            <person name="Orjeda G."/>
            <person name="Samain S."/>
            <person name="Cattolico L."/>
            <person name="Pelletier E."/>
            <person name="Couloux A."/>
            <person name="Segurens B."/>
            <person name="Wincker P."/>
            <person name="D'Hont A."/>
            <person name="Scarpelli C."/>
            <person name="Weissenbach J."/>
            <person name="Salanoubat M."/>
            <person name="Quetier F."/>
            <person name="Yu Y."/>
            <person name="Kim H.R."/>
            <person name="Rambo T."/>
            <person name="Currie J."/>
            <person name="Collura K."/>
            <person name="Luo M."/>
            <person name="Yang T."/>
            <person name="Ammiraju J.S.S."/>
            <person name="Engler F."/>
            <person name="Soderlund C."/>
            <person name="Wing R.A."/>
            <person name="Palmer L.E."/>
            <person name="de la Bastide M."/>
            <person name="Spiegel L."/>
            <person name="Nascimento L."/>
            <person name="Zutavern T."/>
            <person name="O'Shaughnessy A."/>
            <person name="Dike S."/>
            <person name="Dedhia N."/>
            <person name="Preston R."/>
            <person name="Balija V."/>
            <person name="McCombie W.R."/>
            <person name="Chow T."/>
            <person name="Chen H."/>
            <person name="Chung M."/>
            <person name="Chen C."/>
            <person name="Shaw J."/>
            <person name="Wu H."/>
            <person name="Hsiao K."/>
            <person name="Chao Y."/>
            <person name="Chu M."/>
            <person name="Cheng C."/>
            <person name="Hour A."/>
            <person name="Lee P."/>
            <person name="Lin S."/>
            <person name="Lin Y."/>
            <person name="Liou J."/>
            <person name="Liu S."/>
            <person name="Hsing Y."/>
            <person name="Raghuvanshi S."/>
            <person name="Mohanty A."/>
            <person name="Bharti A.K."/>
            <person name="Gaur A."/>
            <person name="Gupta V."/>
            <person name="Kumar D."/>
            <person name="Ravi V."/>
            <person name="Vij S."/>
            <person name="Kapur A."/>
            <person name="Khurana P."/>
            <person name="Khurana P."/>
            <person name="Khurana J.P."/>
            <person name="Tyagi A.K."/>
            <person name="Gaikwad K."/>
            <person name="Singh A."/>
            <person name="Dalal V."/>
            <person name="Srivastava S."/>
            <person name="Dixit A."/>
            <person name="Pal A.K."/>
            <person name="Ghazi I.A."/>
            <person name="Yadav M."/>
            <person name="Pandit A."/>
            <person name="Bhargava A."/>
            <person name="Sureshbabu K."/>
            <person name="Batra K."/>
            <person name="Sharma T.R."/>
            <person name="Mohapatra T."/>
            <person name="Singh N.K."/>
            <person name="Messing J."/>
            <person name="Nelson A.B."/>
            <person name="Fuks G."/>
            <person name="Kavchok S."/>
            <person name="Keizer G."/>
            <person name="Linton E."/>
            <person name="Llaca V."/>
            <person name="Song R."/>
            <person name="Tanyolac B."/>
            <person name="Young S."/>
            <person name="Ho-Il K."/>
            <person name="Hahn J.H."/>
            <person name="Sangsakoo G."/>
            <person name="Vanavichit A."/>
            <person name="de Mattos Luiz.A.T."/>
            <person name="Zimmer P.D."/>
            <person name="Malone G."/>
            <person name="Dellagostin O."/>
            <person name="de Oliveira A.C."/>
            <person name="Bevan M."/>
            <person name="Bancroft I."/>
            <person name="Minx P."/>
            <person name="Cordum H."/>
            <person name="Wilson R."/>
            <person name="Cheng Z."/>
            <person name="Jin W."/>
            <person name="Jiang J."/>
            <person name="Leong S.A."/>
            <person name="Iwama H."/>
            <person name="Gojobori T."/>
            <person name="Itoh T."/>
            <person name="Niimura Y."/>
            <person name="Fujii Y."/>
            <person name="Habara T."/>
            <person name="Sakai H."/>
            <person name="Sato Y."/>
            <person name="Wilson G."/>
            <person name="Kumar K."/>
            <person name="McCouch S."/>
            <person name="Juretic N."/>
            <person name="Hoen D."/>
            <person name="Wright S."/>
            <person name="Bruskiewich R."/>
            <person name="Bureau T."/>
            <person name="Miyao A."/>
            <person name="Hirochika H."/>
            <person name="Nishikawa T."/>
            <person name="Kadowaki K."/>
            <person name="Sugiura M."/>
            <person name="Burr B."/>
            <person name="Sasaki T."/>
        </authorList>
    </citation>
    <scope>NUCLEOTIDE SEQUENCE [LARGE SCALE GENOMIC DNA]</scope>
    <source>
        <strain evidence="3">cv. Nipponbare</strain>
    </source>
</reference>
<dbReference type="AlphaFoldDB" id="A0A0P0W5F5"/>
<dbReference type="PaxDb" id="39947-A0A0P0W5F5"/>
<keyword evidence="3" id="KW-1185">Reference proteome</keyword>
<evidence type="ECO:0000256" key="1">
    <source>
        <dbReference type="SAM" id="MobiDB-lite"/>
    </source>
</evidence>
<feature type="region of interest" description="Disordered" evidence="1">
    <location>
        <begin position="1"/>
        <end position="37"/>
    </location>
</feature>
<dbReference type="EMBL" id="AP014959">
    <property type="protein sequence ID" value="BAS87290.1"/>
    <property type="molecule type" value="Genomic_DNA"/>
</dbReference>
<organism evidence="2 3">
    <name type="scientific">Oryza sativa subsp. japonica</name>
    <name type="common">Rice</name>
    <dbReference type="NCBI Taxonomy" id="39947"/>
    <lineage>
        <taxon>Eukaryota</taxon>
        <taxon>Viridiplantae</taxon>
        <taxon>Streptophyta</taxon>
        <taxon>Embryophyta</taxon>
        <taxon>Tracheophyta</taxon>
        <taxon>Spermatophyta</taxon>
        <taxon>Magnoliopsida</taxon>
        <taxon>Liliopsida</taxon>
        <taxon>Poales</taxon>
        <taxon>Poaceae</taxon>
        <taxon>BOP clade</taxon>
        <taxon>Oryzoideae</taxon>
        <taxon>Oryzeae</taxon>
        <taxon>Oryzinae</taxon>
        <taxon>Oryza</taxon>
        <taxon>Oryza sativa</taxon>
    </lineage>
</organism>
<accession>A0A0P0W5F5</accession>
<dbReference type="InParanoid" id="A0A0P0W5F5"/>
<name>A0A0P0W5F5_ORYSJ</name>
<reference evidence="2 3" key="3">
    <citation type="journal article" date="2013" name="Rice">
        <title>Improvement of the Oryza sativa Nipponbare reference genome using next generation sequence and optical map data.</title>
        <authorList>
            <person name="Kawahara Y."/>
            <person name="de la Bastide M."/>
            <person name="Hamilton J.P."/>
            <person name="Kanamori H."/>
            <person name="McCombie W.R."/>
            <person name="Ouyang S."/>
            <person name="Schwartz D.C."/>
            <person name="Tanaka T."/>
            <person name="Wu J."/>
            <person name="Zhou S."/>
            <person name="Childs K.L."/>
            <person name="Davidson R.M."/>
            <person name="Lin H."/>
            <person name="Quesada-Ocampo L."/>
            <person name="Vaillancourt B."/>
            <person name="Sakai H."/>
            <person name="Lee S.S."/>
            <person name="Kim J."/>
            <person name="Numa H."/>
            <person name="Itoh T."/>
            <person name="Buell C.R."/>
            <person name="Matsumoto T."/>
        </authorList>
    </citation>
    <scope>NUCLEOTIDE SEQUENCE [LARGE SCALE GENOMIC DNA]</scope>
    <source>
        <strain evidence="3">cv. Nipponbare</strain>
    </source>
</reference>
<feature type="region of interest" description="Disordered" evidence="1">
    <location>
        <begin position="86"/>
        <end position="107"/>
    </location>
</feature>
<proteinExistence type="predicted"/>